<dbReference type="InterPro" id="IPR051977">
    <property type="entry name" value="Rab11-interacting_regulator"/>
</dbReference>
<dbReference type="PANTHER" id="PTHR15726">
    <property type="entry name" value="RAB11-FAMILY INTERACTING PROTEIN"/>
    <property type="match status" value="1"/>
</dbReference>
<dbReference type="PROSITE" id="PS51511">
    <property type="entry name" value="FIP_RBD"/>
    <property type="match status" value="1"/>
</dbReference>
<dbReference type="GO" id="GO:0006508">
    <property type="term" value="P:proteolysis"/>
    <property type="evidence" value="ECO:0007669"/>
    <property type="project" value="InterPro"/>
</dbReference>
<dbReference type="PANTHER" id="PTHR15726:SF7">
    <property type="entry name" value="NUCLEAR FALLOUT, ISOFORM J"/>
    <property type="match status" value="1"/>
</dbReference>
<dbReference type="FunFam" id="1.20.5.2440:FF:000003">
    <property type="entry name" value="Nuclear fallout, isoform D"/>
    <property type="match status" value="1"/>
</dbReference>
<evidence type="ECO:0000256" key="2">
    <source>
        <dbReference type="ARBA" id="ARBA00004626"/>
    </source>
</evidence>
<dbReference type="VEuPathDB" id="VectorBase:AALB20_038207"/>
<keyword evidence="7" id="KW-0472">Membrane</keyword>
<keyword evidence="5" id="KW-0967">Endosome</keyword>
<evidence type="ECO:0000256" key="4">
    <source>
        <dbReference type="ARBA" id="ARBA00022448"/>
    </source>
</evidence>
<evidence type="ECO:0008006" key="13">
    <source>
        <dbReference type="Google" id="ProtNLM"/>
    </source>
</evidence>
<protein>
    <recommendedName>
        <fullName evidence="13">Peptidase S1 domain-containing protein</fullName>
    </recommendedName>
</protein>
<comment type="similarity">
    <text evidence="8">Belongs to the peptidase S1 family. CLIP subfamily.</text>
</comment>
<dbReference type="InterPro" id="IPR019018">
    <property type="entry name" value="Rab-bd_FIP-RBD"/>
</dbReference>
<evidence type="ECO:0000256" key="1">
    <source>
        <dbReference type="ARBA" id="ARBA00004214"/>
    </source>
</evidence>
<feature type="coiled-coil region" evidence="9">
    <location>
        <begin position="234"/>
        <end position="451"/>
    </location>
</feature>
<dbReference type="InterPro" id="IPR001254">
    <property type="entry name" value="Trypsin_dom"/>
</dbReference>
<evidence type="ECO:0000256" key="10">
    <source>
        <dbReference type="SAM" id="MobiDB-lite"/>
    </source>
</evidence>
<evidence type="ECO:0000256" key="6">
    <source>
        <dbReference type="ARBA" id="ARBA00023054"/>
    </source>
</evidence>
<dbReference type="VEuPathDB" id="VectorBase:AALB007610"/>
<feature type="region of interest" description="Disordered" evidence="10">
    <location>
        <begin position="64"/>
        <end position="88"/>
    </location>
</feature>
<dbReference type="GO" id="GO:0032456">
    <property type="term" value="P:endocytic recycling"/>
    <property type="evidence" value="ECO:0007669"/>
    <property type="project" value="TreeGrafter"/>
</dbReference>
<evidence type="ECO:0000313" key="12">
    <source>
        <dbReference type="Proteomes" id="UP000069272"/>
    </source>
</evidence>
<feature type="compositionally biased region" description="Gly residues" evidence="10">
    <location>
        <begin position="137"/>
        <end position="146"/>
    </location>
</feature>
<dbReference type="GO" id="GO:0032465">
    <property type="term" value="P:regulation of cytokinesis"/>
    <property type="evidence" value="ECO:0007669"/>
    <property type="project" value="TreeGrafter"/>
</dbReference>
<dbReference type="PROSITE" id="PS50240">
    <property type="entry name" value="TRYPSIN_DOM"/>
    <property type="match status" value="1"/>
</dbReference>
<dbReference type="SMART" id="SM00020">
    <property type="entry name" value="Tryp_SPc"/>
    <property type="match status" value="1"/>
</dbReference>
<dbReference type="SUPFAM" id="SSF50494">
    <property type="entry name" value="Trypsin-like serine proteases"/>
    <property type="match status" value="1"/>
</dbReference>
<dbReference type="Pfam" id="PF25450">
    <property type="entry name" value="Rab11-FIP3"/>
    <property type="match status" value="1"/>
</dbReference>
<accession>A0A182FM51</accession>
<dbReference type="Proteomes" id="UP000069272">
    <property type="component" value="Chromosome 3R"/>
</dbReference>
<dbReference type="InterPro" id="IPR043504">
    <property type="entry name" value="Peptidase_S1_PA_chymotrypsin"/>
</dbReference>
<feature type="region of interest" description="Disordered" evidence="10">
    <location>
        <begin position="135"/>
        <end position="162"/>
    </location>
</feature>
<feature type="compositionally biased region" description="Low complexity" evidence="10">
    <location>
        <begin position="151"/>
        <end position="162"/>
    </location>
</feature>
<keyword evidence="6 9" id="KW-0175">Coiled coil</keyword>
<evidence type="ECO:0000256" key="5">
    <source>
        <dbReference type="ARBA" id="ARBA00022753"/>
    </source>
</evidence>
<dbReference type="GO" id="GO:0030496">
    <property type="term" value="C:midbody"/>
    <property type="evidence" value="ECO:0007669"/>
    <property type="project" value="UniProtKB-SubCell"/>
</dbReference>
<dbReference type="InterPro" id="IPR057316">
    <property type="entry name" value="Rab11-FIP3/4_dom"/>
</dbReference>
<dbReference type="InterPro" id="IPR037245">
    <property type="entry name" value="FIP-RBD_C_sf"/>
</dbReference>
<evidence type="ECO:0000256" key="3">
    <source>
        <dbReference type="ARBA" id="ARBA00004654"/>
    </source>
</evidence>
<dbReference type="Gene3D" id="2.40.10.10">
    <property type="entry name" value="Trypsin-like serine proteases"/>
    <property type="match status" value="1"/>
</dbReference>
<dbReference type="Pfam" id="PF00089">
    <property type="entry name" value="Trypsin"/>
    <property type="match status" value="1"/>
</dbReference>
<dbReference type="GO" id="GO:0004252">
    <property type="term" value="F:serine-type endopeptidase activity"/>
    <property type="evidence" value="ECO:0007669"/>
    <property type="project" value="InterPro"/>
</dbReference>
<keyword evidence="4" id="KW-0813">Transport</keyword>
<proteinExistence type="inferred from homology"/>
<reference evidence="11" key="2">
    <citation type="submission" date="2022-08" db="UniProtKB">
        <authorList>
            <consortium name="EnsemblMetazoa"/>
        </authorList>
    </citation>
    <scope>IDENTIFICATION</scope>
    <source>
        <strain evidence="11">STECLA/ALBI9_A</strain>
    </source>
</reference>
<reference evidence="11 12" key="1">
    <citation type="journal article" date="2017" name="G3 (Bethesda)">
        <title>The Physical Genome Mapping of Anopheles albimanus Corrected Scaffold Misassemblies and Identified Interarm Rearrangements in Genus Anopheles.</title>
        <authorList>
            <person name="Artemov G.N."/>
            <person name="Peery A.N."/>
            <person name="Jiang X."/>
            <person name="Tu Z."/>
            <person name="Stegniy V.N."/>
            <person name="Sharakhova M.V."/>
            <person name="Sharakhov I.V."/>
        </authorList>
    </citation>
    <scope>NUCLEOTIDE SEQUENCE [LARGE SCALE GENOMIC DNA]</scope>
    <source>
        <strain evidence="11 12">ALBI9_A</strain>
    </source>
</reference>
<dbReference type="GO" id="GO:0030139">
    <property type="term" value="C:endocytic vesicle"/>
    <property type="evidence" value="ECO:0007669"/>
    <property type="project" value="TreeGrafter"/>
</dbReference>
<dbReference type="GO" id="GO:0055038">
    <property type="term" value="C:recycling endosome membrane"/>
    <property type="evidence" value="ECO:0007669"/>
    <property type="project" value="UniProtKB-SubCell"/>
</dbReference>
<evidence type="ECO:0000313" key="11">
    <source>
        <dbReference type="EnsemblMetazoa" id="AALB007610-PA"/>
    </source>
</evidence>
<dbReference type="AlphaFoldDB" id="A0A182FM51"/>
<dbReference type="EnsemblMetazoa" id="AALB007610-RA">
    <property type="protein sequence ID" value="AALB007610-PA"/>
    <property type="gene ID" value="AALB007610"/>
</dbReference>
<sequence>MNWHRLSDKLSPLKMMSTSKKVDYLSTTPTSATTPSSTSQPDSLDLDYDMWQGQFEFVGGPVPPMVNGGGSGASQGLPIDKQSRTASSSLEDLRLNGYFPPDQPVLIDEETFLSLHPTDFPSSGPQSGFFLDDHHLGGSGGGGGAPGEMPPLNNNNNNNSNSTPNGNILNIKMLNNKTNNLISSVIIEEKNAKNNLINNNLKLINDNPELGNKYILKSHNGSNRMSDLIKTDLCDNLNEQLEILQRQVTNLADTQSNVDDRTSRTKTEYAVLQARYHMLEEQLRETELRAEERLTQEQKRHRELLARVEREAKLQNENCQIRIRTMEMEATSLREEIQRLRAQNDKQAADLHAAEEKLEKSMDSLMIAHQDLAEARAEEKKHRADKLAAEELMVELGKECERLRSERGPALPTTSPESLRLEELHQEMDELRQKSKALEEANEELQAMMLTRSIEEGRNLLNGPTNSLAQELEAMSQNQDTVDSSTLASLTQLQVAFQEKEDENRRLKHYIDTMLLNVVENYPQLLEVKAVGVRSFAKMRPLLRLWIVSLAYLPIFGEANLGFAVHSFDENSSQNVIRSKRMAGGTDVESAEDVPYQASIRLLQPDRHLASGAILNFRFVVTQASFIVKLYRLYPGQELPALARIRFGQVDLQSSVNDQFQEIGSYVIHPNFSFIEARHDVALVKTVGVITFNERVQPIVLRKGPIPDNTFVQYTDWGADTEYAMPENYKPRLQRINAIAISNERCSELLETLSLGDIISESRVCIYTNGEGSVCTGNAGGPLVVFENGQPQLAAIMNFAYLACNSSYPGGFERLWNHNRWIVASASIDLKYANFEKMCRLTRNVAAQMLANQQRAARHINHESSGFQPQMLHSSASHRWYNILM</sequence>
<dbReference type="Pfam" id="PF09457">
    <property type="entry name" value="RBD-FIP"/>
    <property type="match status" value="1"/>
</dbReference>
<keyword evidence="12" id="KW-1185">Reference proteome</keyword>
<dbReference type="SUPFAM" id="SSF144270">
    <property type="entry name" value="Eferin C-derminal domain-like"/>
    <property type="match status" value="1"/>
</dbReference>
<dbReference type="STRING" id="7167.A0A182FM51"/>
<evidence type="ECO:0000256" key="7">
    <source>
        <dbReference type="ARBA" id="ARBA00023136"/>
    </source>
</evidence>
<evidence type="ECO:0000256" key="8">
    <source>
        <dbReference type="ARBA" id="ARBA00024195"/>
    </source>
</evidence>
<dbReference type="Gene3D" id="1.20.5.2440">
    <property type="match status" value="1"/>
</dbReference>
<organism evidence="11 12">
    <name type="scientific">Anopheles albimanus</name>
    <name type="common">New world malaria mosquito</name>
    <dbReference type="NCBI Taxonomy" id="7167"/>
    <lineage>
        <taxon>Eukaryota</taxon>
        <taxon>Metazoa</taxon>
        <taxon>Ecdysozoa</taxon>
        <taxon>Arthropoda</taxon>
        <taxon>Hexapoda</taxon>
        <taxon>Insecta</taxon>
        <taxon>Pterygota</taxon>
        <taxon>Neoptera</taxon>
        <taxon>Endopterygota</taxon>
        <taxon>Diptera</taxon>
        <taxon>Nematocera</taxon>
        <taxon>Culicoidea</taxon>
        <taxon>Culicidae</taxon>
        <taxon>Anophelinae</taxon>
        <taxon>Anopheles</taxon>
    </lineage>
</organism>
<name>A0A182FM51_ANOAL</name>
<dbReference type="InterPro" id="IPR009003">
    <property type="entry name" value="Peptidase_S1_PA"/>
</dbReference>
<comment type="subcellular location">
    <subcellularLocation>
        <location evidence="2">Cleavage furrow</location>
    </subcellularLocation>
    <subcellularLocation>
        <location evidence="1">Midbody</location>
    </subcellularLocation>
    <subcellularLocation>
        <location evidence="3">Recycling endosome membrane</location>
        <topology evidence="3">Peripheral membrane protein</topology>
    </subcellularLocation>
</comment>
<dbReference type="VEuPathDB" id="VectorBase:AALB20_029379"/>
<dbReference type="GO" id="GO:0032154">
    <property type="term" value="C:cleavage furrow"/>
    <property type="evidence" value="ECO:0007669"/>
    <property type="project" value="UniProtKB-SubCell"/>
</dbReference>
<evidence type="ECO:0000256" key="9">
    <source>
        <dbReference type="SAM" id="Coils"/>
    </source>
</evidence>